<evidence type="ECO:0000313" key="2">
    <source>
        <dbReference type="EMBL" id="SOU88385.1"/>
    </source>
</evidence>
<evidence type="ECO:0000256" key="1">
    <source>
        <dbReference type="SAM" id="Phobius"/>
    </source>
</evidence>
<accession>A0A2I2M773</accession>
<gene>
    <name evidence="2" type="ORF">TNO010_180084</name>
</gene>
<dbReference type="InterPro" id="IPR016024">
    <property type="entry name" value="ARM-type_fold"/>
</dbReference>
<keyword evidence="1" id="KW-1133">Transmembrane helix</keyword>
<dbReference type="AlphaFoldDB" id="A0A2I2M773"/>
<keyword evidence="1" id="KW-0812">Transmembrane</keyword>
<protein>
    <recommendedName>
        <fullName evidence="4">HEAT repeat domain-containing protein</fullName>
    </recommendedName>
</protein>
<name>A0A2I2M773_9FLAO</name>
<dbReference type="Proteomes" id="UP000490060">
    <property type="component" value="Unassembled WGS sequence"/>
</dbReference>
<reference evidence="2 3" key="1">
    <citation type="submission" date="2017-11" db="EMBL/GenBank/DDBJ databases">
        <authorList>
            <person name="Duchaud E."/>
        </authorList>
    </citation>
    <scope>NUCLEOTIDE SEQUENCE [LARGE SCALE GENOMIC DNA]</scope>
    <source>
        <strain evidence="2 3">TNO010</strain>
    </source>
</reference>
<evidence type="ECO:0008006" key="4">
    <source>
        <dbReference type="Google" id="ProtNLM"/>
    </source>
</evidence>
<dbReference type="SUPFAM" id="SSF48371">
    <property type="entry name" value="ARM repeat"/>
    <property type="match status" value="1"/>
</dbReference>
<organism evidence="2 3">
    <name type="scientific">Tenacibaculum finnmarkense genomovar ulcerans</name>
    <dbReference type="NCBI Taxonomy" id="2781388"/>
    <lineage>
        <taxon>Bacteria</taxon>
        <taxon>Pseudomonadati</taxon>
        <taxon>Bacteroidota</taxon>
        <taxon>Flavobacteriia</taxon>
        <taxon>Flavobacteriales</taxon>
        <taxon>Flavobacteriaceae</taxon>
        <taxon>Tenacibaculum</taxon>
        <taxon>Tenacibaculum finnmarkense</taxon>
    </lineage>
</organism>
<keyword evidence="1" id="KW-0472">Membrane</keyword>
<sequence length="297" mass="35432">MSLINALYILIAIFIFVIILIWCYLFLFVTIKKKRGKEDIVFEKKILEGIIATYSKVEIEESNKQLKKFKKVINKDIKYLFRAATIFIKFNRIVKFSNLQNFKVIFDYLEVSSVLNQKINNESWYVKAKAIWLSYEFELSENIKTINKYRNDKNTLVRREAQIALVSFLGWKSLAFFPYVKPYISLWQQIRIIEKLEEKPHEFDDIYIQKALASENKTIIELLIRVIKRFKLKKYKYYVIEQIFSDDTRLVTIAINTLKYLSSIGKEESVENLFYKTLERNQYATILNDLKVTIPKN</sequence>
<dbReference type="RefSeq" id="WP_172505109.1">
    <property type="nucleotide sequence ID" value="NZ_OENE01000010.1"/>
</dbReference>
<proteinExistence type="predicted"/>
<evidence type="ECO:0000313" key="3">
    <source>
        <dbReference type="Proteomes" id="UP000490060"/>
    </source>
</evidence>
<feature type="transmembrane region" description="Helical" evidence="1">
    <location>
        <begin position="6"/>
        <end position="27"/>
    </location>
</feature>
<dbReference type="EMBL" id="OENE01000010">
    <property type="protein sequence ID" value="SOU88385.1"/>
    <property type="molecule type" value="Genomic_DNA"/>
</dbReference>